<name>A0AC58IF27_DANRE</name>
<reference evidence="2" key="1">
    <citation type="submission" date="2025-08" db="UniProtKB">
        <authorList>
            <consortium name="RefSeq"/>
        </authorList>
    </citation>
    <scope>IDENTIFICATION</scope>
    <source>
        <strain evidence="2">Tuebingen</strain>
        <tissue evidence="2">Fibroblasts and whole tissue</tissue>
    </source>
</reference>
<sequence length="720" mass="82112">MDSFVREKLHQWNLGDLVERFNEEAVDEESFMLLDDPSIAALIPKIGPRVKFKKFHSELLASVGLNPVNNQSCVNHSSKRNEPPTPTQTVEENCQTTRSNYTFDVREILKTCGGATLVTALDRDRFLSLKERRRMVRLLVTYLMETFGETPTSETKKEMALAVTTQFPCLKSSVGNGYEAWYTPATGYLEERLRNVRKRLRAQHSQRQLSFPPLSQSSSMLRGFSMSESESSFTDIHTMIERLKSNSSPQGEIEEFMRYTSSWIHSSEPKNVEEIKKENPTLRDCLGMSVGFSPFNNQSCGNQSPIRNEPPTPTQTVEENCQTARSDSIFDVREILKTCGGATLVTALDRDSYLNLKERRRMVRLLVTYLMEKFGETPTSETKKEMALAVTTQFPCLKSSVGNGYEAWYTPARYRHPATGYLEERLRNVRKRLRARHCQRQLSFPPLSQSSPVQRSLPMPEAESPFTDIHTMIERLNNNRSSHDEMEEFMRYTASWIHSSEPKTVEEIKKESPTLLECLATISQDFGVLFPEHVGCLHELWLPVFADRILLLAKKEPKASDVLPENLETLEKEVRGEIAFKALPAILPTSPYRTNGKVVRPTYAEVKSSFIDVQPVGTYMVQYLNSAMNQDPPHILVLGDKEHSSQVYVVFSKQAVEQESLLQAVDSCFKLFHVYDMNYPKPSAPIWEFLQHAVFNIPGGVPSAHCSLLKNFVFRITDQQ</sequence>
<evidence type="ECO:0000313" key="2">
    <source>
        <dbReference type="RefSeq" id="XP_073792844.1"/>
    </source>
</evidence>
<organism evidence="1 2">
    <name type="scientific">Danio rerio</name>
    <name type="common">Zebrafish</name>
    <name type="synonym">Brachydanio rerio</name>
    <dbReference type="NCBI Taxonomy" id="7955"/>
    <lineage>
        <taxon>Eukaryota</taxon>
        <taxon>Metazoa</taxon>
        <taxon>Chordata</taxon>
        <taxon>Craniata</taxon>
        <taxon>Vertebrata</taxon>
        <taxon>Euteleostomi</taxon>
        <taxon>Actinopterygii</taxon>
        <taxon>Neopterygii</taxon>
        <taxon>Teleostei</taxon>
        <taxon>Ostariophysi</taxon>
        <taxon>Cypriniformes</taxon>
        <taxon>Danionidae</taxon>
        <taxon>Danioninae</taxon>
        <taxon>Danio</taxon>
    </lineage>
</organism>
<dbReference type="Proteomes" id="UP000000437">
    <property type="component" value="Chromosome 22"/>
</dbReference>
<accession>A0AC58IF27</accession>
<proteinExistence type="predicted"/>
<evidence type="ECO:0000313" key="1">
    <source>
        <dbReference type="Proteomes" id="UP000000437"/>
    </source>
</evidence>
<keyword evidence="1" id="KW-1185">Reference proteome</keyword>
<gene>
    <name evidence="2" type="primary">si:dkey-286j15.1</name>
</gene>
<protein>
    <submittedName>
        <fullName evidence="2">Uncharacterized protein isoform X1</fullName>
    </submittedName>
</protein>
<dbReference type="RefSeq" id="XP_073792844.1">
    <property type="nucleotide sequence ID" value="XM_073936743.1"/>
</dbReference>